<evidence type="ECO:0000256" key="1">
    <source>
        <dbReference type="SAM" id="Phobius"/>
    </source>
</evidence>
<keyword evidence="1" id="KW-0472">Membrane</keyword>
<dbReference type="AlphaFoldDB" id="Q2H581"/>
<proteinExistence type="predicted"/>
<keyword evidence="1" id="KW-0812">Transmembrane</keyword>
<dbReference type="HOGENOM" id="CLU_2849501_0_0_1"/>
<dbReference type="GeneID" id="4390679"/>
<name>Q2H581_CHAGB</name>
<sequence>MADGNAFVGAAAALYLLCGLCLPKAELRFYIMILLVLGYNTATDFVSMRPISIYASSYSYQIPRA</sequence>
<organism evidence="2 3">
    <name type="scientific">Chaetomium globosum (strain ATCC 6205 / CBS 148.51 / DSM 1962 / NBRC 6347 / NRRL 1970)</name>
    <name type="common">Soil fungus</name>
    <dbReference type="NCBI Taxonomy" id="306901"/>
    <lineage>
        <taxon>Eukaryota</taxon>
        <taxon>Fungi</taxon>
        <taxon>Dikarya</taxon>
        <taxon>Ascomycota</taxon>
        <taxon>Pezizomycotina</taxon>
        <taxon>Sordariomycetes</taxon>
        <taxon>Sordariomycetidae</taxon>
        <taxon>Sordariales</taxon>
        <taxon>Chaetomiaceae</taxon>
        <taxon>Chaetomium</taxon>
    </lineage>
</organism>
<dbReference type="Proteomes" id="UP000001056">
    <property type="component" value="Unassembled WGS sequence"/>
</dbReference>
<keyword evidence="1" id="KW-1133">Transmembrane helix</keyword>
<protein>
    <submittedName>
        <fullName evidence="2">Uncharacterized protein</fullName>
    </submittedName>
</protein>
<gene>
    <name evidence="2" type="ORF">CHGG_06184</name>
</gene>
<keyword evidence="3" id="KW-1185">Reference proteome</keyword>
<dbReference type="EMBL" id="CH408031">
    <property type="protein sequence ID" value="EAQ89565.1"/>
    <property type="molecule type" value="Genomic_DNA"/>
</dbReference>
<dbReference type="VEuPathDB" id="FungiDB:CHGG_06184"/>
<evidence type="ECO:0000313" key="3">
    <source>
        <dbReference type="Proteomes" id="UP000001056"/>
    </source>
</evidence>
<dbReference type="InParanoid" id="Q2H581"/>
<evidence type="ECO:0000313" key="2">
    <source>
        <dbReference type="EMBL" id="EAQ89565.1"/>
    </source>
</evidence>
<dbReference type="RefSeq" id="XP_001222279.1">
    <property type="nucleotide sequence ID" value="XM_001222278.1"/>
</dbReference>
<reference evidence="3" key="1">
    <citation type="journal article" date="2015" name="Genome Announc.">
        <title>Draft genome sequence of the cellulolytic fungus Chaetomium globosum.</title>
        <authorList>
            <person name="Cuomo C.A."/>
            <person name="Untereiner W.A."/>
            <person name="Ma L.-J."/>
            <person name="Grabherr M."/>
            <person name="Birren B.W."/>
        </authorList>
    </citation>
    <scope>NUCLEOTIDE SEQUENCE [LARGE SCALE GENOMIC DNA]</scope>
    <source>
        <strain evidence="3">ATCC 6205 / CBS 148.51 / DSM 1962 / NBRC 6347 / NRRL 1970</strain>
    </source>
</reference>
<feature type="transmembrane region" description="Helical" evidence="1">
    <location>
        <begin position="6"/>
        <end position="22"/>
    </location>
</feature>
<feature type="transmembrane region" description="Helical" evidence="1">
    <location>
        <begin position="29"/>
        <end position="48"/>
    </location>
</feature>
<accession>Q2H581</accession>